<dbReference type="Gene3D" id="3.30.559.10">
    <property type="entry name" value="Chloramphenicol acetyltransferase-like domain"/>
    <property type="match status" value="1"/>
</dbReference>
<evidence type="ECO:0000256" key="2">
    <source>
        <dbReference type="ARBA" id="ARBA00022679"/>
    </source>
</evidence>
<evidence type="ECO:0000313" key="7">
    <source>
        <dbReference type="Proteomes" id="UP001596434"/>
    </source>
</evidence>
<name>A0ABD5ZZS3_9EURY</name>
<dbReference type="PANTHER" id="PTHR43178">
    <property type="entry name" value="DIHYDROLIPOAMIDE ACETYLTRANSFERASE COMPONENT OF PYRUVATE DEHYDROGENASE COMPLEX"/>
    <property type="match status" value="1"/>
</dbReference>
<dbReference type="GO" id="GO:0016746">
    <property type="term" value="F:acyltransferase activity"/>
    <property type="evidence" value="ECO:0007669"/>
    <property type="project" value="UniProtKB-KW"/>
</dbReference>
<dbReference type="GeneID" id="96954279"/>
<dbReference type="AlphaFoldDB" id="A0ABD5ZZS3"/>
<dbReference type="RefSeq" id="WP_379704262.1">
    <property type="nucleotide sequence ID" value="NZ_JBHTAT010000001.1"/>
</dbReference>
<dbReference type="PANTHER" id="PTHR43178:SF12">
    <property type="entry name" value="DIHYDROLIPOAMIDE ACETYLTRANSFERASE COMPONENT OF PYRUVATE DEHYDROGENASE COMPLEX"/>
    <property type="match status" value="1"/>
</dbReference>
<dbReference type="Pfam" id="PF00198">
    <property type="entry name" value="2-oxoacid_dh"/>
    <property type="match status" value="1"/>
</dbReference>
<evidence type="ECO:0000313" key="6">
    <source>
        <dbReference type="EMBL" id="MFC7255901.1"/>
    </source>
</evidence>
<proteinExistence type="predicted"/>
<organism evidence="6 7">
    <name type="scientific">Haloplanus litoreus</name>
    <dbReference type="NCBI Taxonomy" id="767515"/>
    <lineage>
        <taxon>Archaea</taxon>
        <taxon>Methanobacteriati</taxon>
        <taxon>Methanobacteriota</taxon>
        <taxon>Stenosarchaea group</taxon>
        <taxon>Halobacteria</taxon>
        <taxon>Halobacteriales</taxon>
        <taxon>Haloferacaceae</taxon>
        <taxon>Haloplanus</taxon>
    </lineage>
</organism>
<dbReference type="EMBL" id="JBHTAT010000001">
    <property type="protein sequence ID" value="MFC7255901.1"/>
    <property type="molecule type" value="Genomic_DNA"/>
</dbReference>
<keyword evidence="3" id="KW-0012">Acyltransferase</keyword>
<comment type="caution">
    <text evidence="6">The sequence shown here is derived from an EMBL/GenBank/DDBJ whole genome shotgun (WGS) entry which is preliminary data.</text>
</comment>
<evidence type="ECO:0000256" key="1">
    <source>
        <dbReference type="ARBA" id="ARBA00001938"/>
    </source>
</evidence>
<keyword evidence="2" id="KW-0808">Transferase</keyword>
<reference evidence="6 7" key="1">
    <citation type="journal article" date="2019" name="Int. J. Syst. Evol. Microbiol.">
        <title>The Global Catalogue of Microorganisms (GCM) 10K type strain sequencing project: providing services to taxonomists for standard genome sequencing and annotation.</title>
        <authorList>
            <consortium name="The Broad Institute Genomics Platform"/>
            <consortium name="The Broad Institute Genome Sequencing Center for Infectious Disease"/>
            <person name="Wu L."/>
            <person name="Ma J."/>
        </authorList>
    </citation>
    <scope>NUCLEOTIDE SEQUENCE [LARGE SCALE GENOMIC DNA]</scope>
    <source>
        <strain evidence="6 7">GX21</strain>
    </source>
</reference>
<accession>A0ABD5ZZS3</accession>
<dbReference type="InterPro" id="IPR001078">
    <property type="entry name" value="2-oxoacid_DH_actylTfrase"/>
</dbReference>
<gene>
    <name evidence="6" type="ORF">ACFQKE_11470</name>
</gene>
<feature type="domain" description="2-oxoacid dehydrogenase acyltransferase catalytic" evidence="5">
    <location>
        <begin position="18"/>
        <end position="232"/>
    </location>
</feature>
<dbReference type="Proteomes" id="UP001596434">
    <property type="component" value="Unassembled WGS sequence"/>
</dbReference>
<evidence type="ECO:0000256" key="3">
    <source>
        <dbReference type="ARBA" id="ARBA00023315"/>
    </source>
</evidence>
<protein>
    <submittedName>
        <fullName evidence="6">2-oxo acid dehydrogenase subunit E2</fullName>
    </submittedName>
</protein>
<evidence type="ECO:0000256" key="4">
    <source>
        <dbReference type="SAM" id="MobiDB-lite"/>
    </source>
</evidence>
<dbReference type="InterPro" id="IPR050743">
    <property type="entry name" value="2-oxoacid_DH_E2_comp"/>
</dbReference>
<dbReference type="InterPro" id="IPR023213">
    <property type="entry name" value="CAT-like_dom_sf"/>
</dbReference>
<evidence type="ECO:0000259" key="5">
    <source>
        <dbReference type="Pfam" id="PF00198"/>
    </source>
</evidence>
<feature type="region of interest" description="Disordered" evidence="4">
    <location>
        <begin position="1"/>
        <end position="24"/>
    </location>
</feature>
<keyword evidence="7" id="KW-1185">Reference proteome</keyword>
<comment type="cofactor">
    <cofactor evidence="1">
        <name>(R)-lipoate</name>
        <dbReference type="ChEBI" id="CHEBI:83088"/>
    </cofactor>
</comment>
<dbReference type="SUPFAM" id="SSF52777">
    <property type="entry name" value="CoA-dependent acyltransferases"/>
    <property type="match status" value="1"/>
</dbReference>
<sequence length="240" mass="25769">MPGSDTDDGPATRTVREERSASPMRRTIAERLAESYRDAVHVTASREVDAETLASTSDRAGEDVAITDVVIRALSEALDAHPSFNATFEDGVHRLYEEHNVGVAVAIEDGLVAPVLADVGSKSLAEVARERRHLTEAVQAGDHSMTDLRGGTITLSNLGPLGVDSFTPIINPPEVAILGVSRLRERARPDGESGVAFRREVTFDLSFDHRVVDGADAARFLGTLAERVEAADRYLDGPGE</sequence>